<feature type="signal peptide" evidence="1">
    <location>
        <begin position="1"/>
        <end position="24"/>
    </location>
</feature>
<accession>A0A6M8HRK1</accession>
<evidence type="ECO:0000313" key="2">
    <source>
        <dbReference type="EMBL" id="QKE91113.1"/>
    </source>
</evidence>
<reference evidence="2 3" key="1">
    <citation type="journal article" date="2014" name="World J. Microbiol. Biotechnol.">
        <title>Biodiversity and physiological characteristics of Antarctic and Arctic lichens-associated bacteria.</title>
        <authorList>
            <person name="Lee Y.M."/>
            <person name="Kim E.H."/>
            <person name="Lee H.K."/>
            <person name="Hong S.G."/>
        </authorList>
    </citation>
    <scope>NUCLEOTIDE SEQUENCE [LARGE SCALE GENOMIC DNA]</scope>
    <source>
        <strain evidence="2 3">PAMC 26569</strain>
    </source>
</reference>
<sequence length="969" mass="99556">MCLPRRLVALATLFWAIGMLPASATPIPKVSFRIGDHSSFARLVVLLPAGISCTSTRDGDTETLRFGQAFMLVGRARSNGGGILSVVAGTDGLIVRLRPSVTVHTMRIGQRLVVDVFPQVDAASEASAPADNVAAAAMVVAGSVAPLLPGLPSPLIAVVEQPLVRTPIVRPAVRASAPIAALIPVPLTGHAGPGPDAPIPGGAGPVSIAASIVPADKGGPGGLMLPFDGHVGAAAYRRGDVLFVVLDSTKPVDLGAMAGDPAFGRAFYTVLPSGAVLTMKLDAGMQPGLRRTPDGWVVTMQGAVPGGAAIVPRVDDGAVQLPVLEPGHVVTVPDPAVGVDLLVGTTWHDGQNLALSRHGVGYVLASTLLGVAVERLSDQLELNATSQGFVLGAPHGLEPLGQGLARAVGGFSRSVDLPDVDTAELQRRYKTALASAASLPAADRRARRLDAAEAALALDRGCEAAIIAAVADQDAPSGSDQARSHFLQAAAAVLTEDPGAGARLADPRIGNTDEVVLWRALALAHAHPDSADAAHAIAARLALLQAYPQPLRRHLLGMAALALASAGNDREAGLVDGLAGNGQVGLARALLSRRLGHDAAALAAFDRLVGNDDPVVAERAAEQAIGLRLDTHLLDPGHAADRLEARVLDARLAGNELAVRLRVADLRALQQDWPAALKELRLTARDFPEAAGDVASRAAAIMTRAAQPSSKPPAGAATASGAGPVAQLTMLETSLDLLPPGEDNAALSLSIAARLSDLDLPGRAAALLRKTMATTPRGTGLAKLGLELARLDLDQDHGADAATALDDSAVADLPSDLVAARSFARARAAATAGDVDMALAQLAPLHGADVEDLRAREQASRQDWRGEQASIAALAALRLPASGPLGPVGEELVLRLASAALRAGDRAGVDRLGTVWSQRFTDPGRLRLLRLFTSREVATVADLPRSALELTSARTVFSMPDPQPSKGGS</sequence>
<dbReference type="RefSeq" id="WP_171833365.1">
    <property type="nucleotide sequence ID" value="NZ_CP053708.1"/>
</dbReference>
<protein>
    <submittedName>
        <fullName evidence="2">Uncharacterized protein</fullName>
    </submittedName>
</protein>
<dbReference type="Proteomes" id="UP000500767">
    <property type="component" value="Chromosome"/>
</dbReference>
<feature type="chain" id="PRO_5026866253" evidence="1">
    <location>
        <begin position="25"/>
        <end position="969"/>
    </location>
</feature>
<dbReference type="EMBL" id="CP053708">
    <property type="protein sequence ID" value="QKE91113.1"/>
    <property type="molecule type" value="Genomic_DNA"/>
</dbReference>
<dbReference type="KEGG" id="lck:HN018_14615"/>
<evidence type="ECO:0000313" key="3">
    <source>
        <dbReference type="Proteomes" id="UP000500767"/>
    </source>
</evidence>
<gene>
    <name evidence="2" type="ORF">HN018_14615</name>
</gene>
<evidence type="ECO:0000256" key="1">
    <source>
        <dbReference type="SAM" id="SignalP"/>
    </source>
</evidence>
<dbReference type="AlphaFoldDB" id="A0A6M8HRK1"/>
<name>A0A6M8HRK1_9PROT</name>
<keyword evidence="1" id="KW-0732">Signal</keyword>
<proteinExistence type="predicted"/>
<keyword evidence="3" id="KW-1185">Reference proteome</keyword>
<organism evidence="2 3">
    <name type="scientific">Lichenicola cladoniae</name>
    <dbReference type="NCBI Taxonomy" id="1484109"/>
    <lineage>
        <taxon>Bacteria</taxon>
        <taxon>Pseudomonadati</taxon>
        <taxon>Pseudomonadota</taxon>
        <taxon>Alphaproteobacteria</taxon>
        <taxon>Acetobacterales</taxon>
        <taxon>Acetobacteraceae</taxon>
        <taxon>Lichenicola</taxon>
    </lineage>
</organism>